<protein>
    <submittedName>
        <fullName evidence="1">DUF4276 family protein</fullName>
    </submittedName>
</protein>
<evidence type="ECO:0000313" key="1">
    <source>
        <dbReference type="EMBL" id="MEA5257692.1"/>
    </source>
</evidence>
<comment type="caution">
    <text evidence="1">The sequence shown here is derived from an EMBL/GenBank/DDBJ whole genome shotgun (WGS) entry which is preliminary data.</text>
</comment>
<name>A0ABU5QKW1_9BACT</name>
<dbReference type="EMBL" id="JAYFUL010000009">
    <property type="protein sequence ID" value="MEA5257692.1"/>
    <property type="molecule type" value="Genomic_DNA"/>
</dbReference>
<dbReference type="InterPro" id="IPR025455">
    <property type="entry name" value="DUF4276"/>
</dbReference>
<accession>A0ABU5QKW1</accession>
<reference evidence="1 2" key="1">
    <citation type="submission" date="2023-12" db="EMBL/GenBank/DDBJ databases">
        <title>Novel species of the genus Arcicella isolated from rivers.</title>
        <authorList>
            <person name="Lu H."/>
        </authorList>
    </citation>
    <scope>NUCLEOTIDE SEQUENCE [LARGE SCALE GENOMIC DNA]</scope>
    <source>
        <strain evidence="1 2">LMG 21963</strain>
    </source>
</reference>
<organism evidence="1 2">
    <name type="scientific">Arcicella aquatica</name>
    <dbReference type="NCBI Taxonomy" id="217141"/>
    <lineage>
        <taxon>Bacteria</taxon>
        <taxon>Pseudomonadati</taxon>
        <taxon>Bacteroidota</taxon>
        <taxon>Cytophagia</taxon>
        <taxon>Cytophagales</taxon>
        <taxon>Flectobacillaceae</taxon>
        <taxon>Arcicella</taxon>
    </lineage>
</organism>
<evidence type="ECO:0000313" key="2">
    <source>
        <dbReference type="Proteomes" id="UP001304671"/>
    </source>
</evidence>
<dbReference type="Pfam" id="PF14103">
    <property type="entry name" value="DUF4276"/>
    <property type="match status" value="1"/>
</dbReference>
<keyword evidence="2" id="KW-1185">Reference proteome</keyword>
<sequence>MNRQIFAGLFTEGTTDVRFLESVVRKTLEDVAFDCQGQIETQVKTIEINKLGLGFVDQVLEASRKGFNEYGITLLCVHTDADYYTDSRVMESKITPAINRLKEQNETEYCKILVSVIPVHMTEAWMLADKDLLKSEIGTQKNNFDLGIHPMPQDIADPKETIINAIRIVQSDLTRRKRNRGLDISELYQIIGQKIELSQLENLDSFRKFKESLKSAFRELGFLY</sequence>
<dbReference type="Proteomes" id="UP001304671">
    <property type="component" value="Unassembled WGS sequence"/>
</dbReference>
<proteinExistence type="predicted"/>
<gene>
    <name evidence="1" type="ORF">VB264_07845</name>
</gene>
<dbReference type="RefSeq" id="WP_323248235.1">
    <property type="nucleotide sequence ID" value="NZ_JAYFUL010000009.1"/>
</dbReference>